<reference evidence="1" key="1">
    <citation type="journal article" date="2023" name="Mol. Ecol. Resour.">
        <title>Chromosome-level genome assembly of a triploid poplar Populus alba 'Berolinensis'.</title>
        <authorList>
            <person name="Chen S."/>
            <person name="Yu Y."/>
            <person name="Wang X."/>
            <person name="Wang S."/>
            <person name="Zhang T."/>
            <person name="Zhou Y."/>
            <person name="He R."/>
            <person name="Meng N."/>
            <person name="Wang Y."/>
            <person name="Liu W."/>
            <person name="Liu Z."/>
            <person name="Liu J."/>
            <person name="Guo Q."/>
            <person name="Huang H."/>
            <person name="Sederoff R.R."/>
            <person name="Wang G."/>
            <person name="Qu G."/>
            <person name="Chen S."/>
        </authorList>
    </citation>
    <scope>NUCLEOTIDE SEQUENCE</scope>
    <source>
        <strain evidence="1">SC-2020</strain>
    </source>
</reference>
<protein>
    <submittedName>
        <fullName evidence="1">Uncharacterized protein</fullName>
    </submittedName>
</protein>
<accession>A0AAD6LAA4</accession>
<sequence length="82" mass="9667">MFQTMVKAFIYRERIFGDLQSQGISAVYTLNYRRMSLAMRNHLKLLWHSKLLPHRTSGWPSGLRCQTQVLVLVRGRGFKSHF</sequence>
<organism evidence="1 2">
    <name type="scientific">Populus alba x Populus x berolinensis</name>
    <dbReference type="NCBI Taxonomy" id="444605"/>
    <lineage>
        <taxon>Eukaryota</taxon>
        <taxon>Viridiplantae</taxon>
        <taxon>Streptophyta</taxon>
        <taxon>Embryophyta</taxon>
        <taxon>Tracheophyta</taxon>
        <taxon>Spermatophyta</taxon>
        <taxon>Magnoliopsida</taxon>
        <taxon>eudicotyledons</taxon>
        <taxon>Gunneridae</taxon>
        <taxon>Pentapetalae</taxon>
        <taxon>rosids</taxon>
        <taxon>fabids</taxon>
        <taxon>Malpighiales</taxon>
        <taxon>Salicaceae</taxon>
        <taxon>Saliceae</taxon>
        <taxon>Populus</taxon>
    </lineage>
</organism>
<evidence type="ECO:0000313" key="2">
    <source>
        <dbReference type="Proteomes" id="UP001164929"/>
    </source>
</evidence>
<dbReference type="AlphaFoldDB" id="A0AAD6LAA4"/>
<proteinExistence type="predicted"/>
<dbReference type="Proteomes" id="UP001164929">
    <property type="component" value="Chromosome 19"/>
</dbReference>
<gene>
    <name evidence="1" type="ORF">NC653_041182</name>
</gene>
<evidence type="ECO:0000313" key="1">
    <source>
        <dbReference type="EMBL" id="KAJ6951935.1"/>
    </source>
</evidence>
<keyword evidence="2" id="KW-1185">Reference proteome</keyword>
<name>A0AAD6LAA4_9ROSI</name>
<dbReference type="EMBL" id="JAQIZT010000019">
    <property type="protein sequence ID" value="KAJ6951935.1"/>
    <property type="molecule type" value="Genomic_DNA"/>
</dbReference>
<comment type="caution">
    <text evidence="1">The sequence shown here is derived from an EMBL/GenBank/DDBJ whole genome shotgun (WGS) entry which is preliminary data.</text>
</comment>